<feature type="transmembrane region" description="Helical" evidence="1">
    <location>
        <begin position="42"/>
        <end position="62"/>
    </location>
</feature>
<dbReference type="InterPro" id="IPR046674">
    <property type="entry name" value="DUF6544"/>
</dbReference>
<evidence type="ECO:0000313" key="2">
    <source>
        <dbReference type="EMBL" id="MFC4874272.1"/>
    </source>
</evidence>
<organism evidence="2 3">
    <name type="scientific">Negadavirga shengliensis</name>
    <dbReference type="NCBI Taxonomy" id="1389218"/>
    <lineage>
        <taxon>Bacteria</taxon>
        <taxon>Pseudomonadati</taxon>
        <taxon>Bacteroidota</taxon>
        <taxon>Cytophagia</taxon>
        <taxon>Cytophagales</taxon>
        <taxon>Cyclobacteriaceae</taxon>
        <taxon>Negadavirga</taxon>
    </lineage>
</organism>
<name>A0ABV9T6X2_9BACT</name>
<keyword evidence="1" id="KW-1133">Transmembrane helix</keyword>
<keyword evidence="1" id="KW-0812">Transmembrane</keyword>
<feature type="transmembrane region" description="Helical" evidence="1">
    <location>
        <begin position="16"/>
        <end position="36"/>
    </location>
</feature>
<sequence>MILLLTCFLYFLKYEYWWLFALAGVGASQTLILTQWPAAKYGTIPTLIILFVAVVSIADHFFEKSNSRIRDRMTTFIPADSVQLVTEEDIKNLPDPVLRWLRLSGAVGKPYIQSVEMKQKYEIKLREDQTKWFSARATQYSTIQPPAFLWSLEMRVLLFLPVKGRDSFQGGEGSMMFKMFSLVPIARATPDTEINQSALQRFLGEIAWYPSAALCPEISWEPVDDVSAKATMEFQGTKGSGVFHFDPLGNLKKFTALRYMDAGDKFVLREWQVEVIDTKEFDGIIIPSKCRATWKMDDGDWNWANFEVLEAKYH</sequence>
<keyword evidence="3" id="KW-1185">Reference proteome</keyword>
<reference evidence="3" key="1">
    <citation type="journal article" date="2019" name="Int. J. Syst. Evol. Microbiol.">
        <title>The Global Catalogue of Microorganisms (GCM) 10K type strain sequencing project: providing services to taxonomists for standard genome sequencing and annotation.</title>
        <authorList>
            <consortium name="The Broad Institute Genomics Platform"/>
            <consortium name="The Broad Institute Genome Sequencing Center for Infectious Disease"/>
            <person name="Wu L."/>
            <person name="Ma J."/>
        </authorList>
    </citation>
    <scope>NUCLEOTIDE SEQUENCE [LARGE SCALE GENOMIC DNA]</scope>
    <source>
        <strain evidence="3">CGMCC 4.7466</strain>
    </source>
</reference>
<dbReference type="Proteomes" id="UP001595818">
    <property type="component" value="Unassembled WGS sequence"/>
</dbReference>
<keyword evidence="1" id="KW-0472">Membrane</keyword>
<accession>A0ABV9T6X2</accession>
<proteinExistence type="predicted"/>
<evidence type="ECO:0000313" key="3">
    <source>
        <dbReference type="Proteomes" id="UP001595818"/>
    </source>
</evidence>
<dbReference type="Pfam" id="PF20181">
    <property type="entry name" value="DUF6544"/>
    <property type="match status" value="1"/>
</dbReference>
<evidence type="ECO:0000256" key="1">
    <source>
        <dbReference type="SAM" id="Phobius"/>
    </source>
</evidence>
<protein>
    <submittedName>
        <fullName evidence="2">DUF6544 family protein</fullName>
    </submittedName>
</protein>
<dbReference type="EMBL" id="JBHSJJ010000016">
    <property type="protein sequence ID" value="MFC4874272.1"/>
    <property type="molecule type" value="Genomic_DNA"/>
</dbReference>
<comment type="caution">
    <text evidence="2">The sequence shown here is derived from an EMBL/GenBank/DDBJ whole genome shotgun (WGS) entry which is preliminary data.</text>
</comment>
<gene>
    <name evidence="2" type="ORF">ACFPFU_21390</name>
</gene>
<dbReference type="RefSeq" id="WP_377067952.1">
    <property type="nucleotide sequence ID" value="NZ_JBHSJJ010000016.1"/>
</dbReference>